<sequence length="128" mass="14928">MTRMDSDDVMAWVARYERVWRDGDVDGVARLFTEDARYRRSPYEKSEVGHAAIRAFWLADDGQPFTMTAEPVAVEGRNAVVRLEVRYGEPEPQDYRDLWVLRFADDGRVEDFEEWAYWPGKPYTAAAD</sequence>
<dbReference type="Pfam" id="PF12680">
    <property type="entry name" value="SnoaL_2"/>
    <property type="match status" value="1"/>
</dbReference>
<evidence type="ECO:0000259" key="1">
    <source>
        <dbReference type="Pfam" id="PF12680"/>
    </source>
</evidence>
<protein>
    <recommendedName>
        <fullName evidence="1">SnoaL-like domain-containing protein</fullName>
    </recommendedName>
</protein>
<accession>A0A8J4E073</accession>
<reference evidence="2" key="1">
    <citation type="submission" date="2021-01" db="EMBL/GenBank/DDBJ databases">
        <title>Whole genome shotgun sequence of Virgisporangium aurantiacum NBRC 16421.</title>
        <authorList>
            <person name="Komaki H."/>
            <person name="Tamura T."/>
        </authorList>
    </citation>
    <scope>NUCLEOTIDE SEQUENCE</scope>
    <source>
        <strain evidence="2">NBRC 16421</strain>
    </source>
</reference>
<evidence type="ECO:0000313" key="3">
    <source>
        <dbReference type="Proteomes" id="UP000612585"/>
    </source>
</evidence>
<keyword evidence="3" id="KW-1185">Reference proteome</keyword>
<dbReference type="SUPFAM" id="SSF54427">
    <property type="entry name" value="NTF2-like"/>
    <property type="match status" value="1"/>
</dbReference>
<comment type="caution">
    <text evidence="2">The sequence shown here is derived from an EMBL/GenBank/DDBJ whole genome shotgun (WGS) entry which is preliminary data.</text>
</comment>
<dbReference type="InterPro" id="IPR032710">
    <property type="entry name" value="NTF2-like_dom_sf"/>
</dbReference>
<proteinExistence type="predicted"/>
<organism evidence="2 3">
    <name type="scientific">Virgisporangium aurantiacum</name>
    <dbReference type="NCBI Taxonomy" id="175570"/>
    <lineage>
        <taxon>Bacteria</taxon>
        <taxon>Bacillati</taxon>
        <taxon>Actinomycetota</taxon>
        <taxon>Actinomycetes</taxon>
        <taxon>Micromonosporales</taxon>
        <taxon>Micromonosporaceae</taxon>
        <taxon>Virgisporangium</taxon>
    </lineage>
</organism>
<feature type="domain" description="SnoaL-like" evidence="1">
    <location>
        <begin position="13"/>
        <end position="109"/>
    </location>
</feature>
<dbReference type="Proteomes" id="UP000612585">
    <property type="component" value="Unassembled WGS sequence"/>
</dbReference>
<dbReference type="InterPro" id="IPR037401">
    <property type="entry name" value="SnoaL-like"/>
</dbReference>
<evidence type="ECO:0000313" key="2">
    <source>
        <dbReference type="EMBL" id="GIJ56679.1"/>
    </source>
</evidence>
<dbReference type="AlphaFoldDB" id="A0A8J4E073"/>
<dbReference type="Gene3D" id="3.10.450.50">
    <property type="match status" value="1"/>
</dbReference>
<name>A0A8J4E073_9ACTN</name>
<gene>
    <name evidence="2" type="ORF">Vau01_041950</name>
</gene>
<dbReference type="EMBL" id="BOPG01000025">
    <property type="protein sequence ID" value="GIJ56679.1"/>
    <property type="molecule type" value="Genomic_DNA"/>
</dbReference>